<dbReference type="InterPro" id="IPR039422">
    <property type="entry name" value="MarR/SlyA-like"/>
</dbReference>
<dbReference type="Gene3D" id="1.10.10.10">
    <property type="entry name" value="Winged helix-like DNA-binding domain superfamily/Winged helix DNA-binding domain"/>
    <property type="match status" value="1"/>
</dbReference>
<dbReference type="Proteomes" id="UP001501645">
    <property type="component" value="Unassembled WGS sequence"/>
</dbReference>
<proteinExistence type="predicted"/>
<dbReference type="SUPFAM" id="SSF46785">
    <property type="entry name" value="Winged helix' DNA-binding domain"/>
    <property type="match status" value="1"/>
</dbReference>
<reference evidence="3" key="1">
    <citation type="journal article" date="2019" name="Int. J. Syst. Evol. Microbiol.">
        <title>The Global Catalogue of Microorganisms (GCM) 10K type strain sequencing project: providing services to taxonomists for standard genome sequencing and annotation.</title>
        <authorList>
            <consortium name="The Broad Institute Genomics Platform"/>
            <consortium name="The Broad Institute Genome Sequencing Center for Infectious Disease"/>
            <person name="Wu L."/>
            <person name="Ma J."/>
        </authorList>
    </citation>
    <scope>NUCLEOTIDE SEQUENCE [LARGE SCALE GENOMIC DNA]</scope>
    <source>
        <strain evidence="3">JCM 18537</strain>
    </source>
</reference>
<dbReference type="SMART" id="SM00347">
    <property type="entry name" value="HTH_MARR"/>
    <property type="match status" value="1"/>
</dbReference>
<evidence type="ECO:0000313" key="3">
    <source>
        <dbReference type="Proteomes" id="UP001501645"/>
    </source>
</evidence>
<gene>
    <name evidence="2" type="ORF">GCM10023351_23370</name>
</gene>
<dbReference type="InterPro" id="IPR036390">
    <property type="entry name" value="WH_DNA-bd_sf"/>
</dbReference>
<dbReference type="Pfam" id="PF12802">
    <property type="entry name" value="MarR_2"/>
    <property type="match status" value="1"/>
</dbReference>
<feature type="domain" description="HTH marR-type" evidence="1">
    <location>
        <begin position="18"/>
        <end position="150"/>
    </location>
</feature>
<accession>A0ABP9ABE6</accession>
<dbReference type="PROSITE" id="PS50995">
    <property type="entry name" value="HTH_MARR_2"/>
    <property type="match status" value="1"/>
</dbReference>
<dbReference type="PANTHER" id="PTHR33164">
    <property type="entry name" value="TRANSCRIPTIONAL REGULATOR, MARR FAMILY"/>
    <property type="match status" value="1"/>
</dbReference>
<dbReference type="InterPro" id="IPR000835">
    <property type="entry name" value="HTH_MarR-typ"/>
</dbReference>
<protein>
    <submittedName>
        <fullName evidence="2">MarR family transcriptional regulator</fullName>
    </submittedName>
</protein>
<dbReference type="PANTHER" id="PTHR33164:SF99">
    <property type="entry name" value="MARR FAMILY REGULATORY PROTEIN"/>
    <property type="match status" value="1"/>
</dbReference>
<dbReference type="InterPro" id="IPR036388">
    <property type="entry name" value="WH-like_DNA-bd_sf"/>
</dbReference>
<comment type="caution">
    <text evidence="2">The sequence shown here is derived from an EMBL/GenBank/DDBJ whole genome shotgun (WGS) entry which is preliminary data.</text>
</comment>
<organism evidence="2 3">
    <name type="scientific">Microbacterium gilvum</name>
    <dbReference type="NCBI Taxonomy" id="1336204"/>
    <lineage>
        <taxon>Bacteria</taxon>
        <taxon>Bacillati</taxon>
        <taxon>Actinomycetota</taxon>
        <taxon>Actinomycetes</taxon>
        <taxon>Micrococcales</taxon>
        <taxon>Microbacteriaceae</taxon>
        <taxon>Microbacterium</taxon>
    </lineage>
</organism>
<dbReference type="EMBL" id="BAABKO010000004">
    <property type="protein sequence ID" value="GAA4777819.1"/>
    <property type="molecule type" value="Genomic_DNA"/>
</dbReference>
<evidence type="ECO:0000313" key="2">
    <source>
        <dbReference type="EMBL" id="GAA4777819.1"/>
    </source>
</evidence>
<keyword evidence="3" id="KW-1185">Reference proteome</keyword>
<name>A0ABP9ABE6_9MICO</name>
<evidence type="ECO:0000259" key="1">
    <source>
        <dbReference type="PROSITE" id="PS50995"/>
    </source>
</evidence>
<dbReference type="RefSeq" id="WP_345439360.1">
    <property type="nucleotide sequence ID" value="NZ_BAABKO010000004.1"/>
</dbReference>
<dbReference type="PRINTS" id="PR00598">
    <property type="entry name" value="HTHMARR"/>
</dbReference>
<sequence>MTRSGTDRRLSDDEMASWLPLIRLVQLLPQALDRTLREEGGINHAHYAILVTLAQDAEAPPTLGEIARIAGLSRSRLSHALDALARRGWVERTSCSTDKRTGSAVLTEAGRDMVRRAAPAHVAQIRALVLERLSDDERETLTHLLGKLLPGIESAV</sequence>